<feature type="domain" description="RNase H type-1" evidence="1">
    <location>
        <begin position="12"/>
        <end position="90"/>
    </location>
</feature>
<organism evidence="2 3">
    <name type="scientific">Taxus chinensis</name>
    <name type="common">Chinese yew</name>
    <name type="synonym">Taxus wallichiana var. chinensis</name>
    <dbReference type="NCBI Taxonomy" id="29808"/>
    <lineage>
        <taxon>Eukaryota</taxon>
        <taxon>Viridiplantae</taxon>
        <taxon>Streptophyta</taxon>
        <taxon>Embryophyta</taxon>
        <taxon>Tracheophyta</taxon>
        <taxon>Spermatophyta</taxon>
        <taxon>Pinopsida</taxon>
        <taxon>Pinidae</taxon>
        <taxon>Conifers II</taxon>
        <taxon>Cupressales</taxon>
        <taxon>Taxaceae</taxon>
        <taxon>Taxus</taxon>
    </lineage>
</organism>
<name>A0AA38BQG1_TAXCH</name>
<dbReference type="PROSITE" id="PS50879">
    <property type="entry name" value="RNASE_H_1"/>
    <property type="match status" value="1"/>
</dbReference>
<dbReference type="PANTHER" id="PTHR48475:SF1">
    <property type="entry name" value="RNASE H TYPE-1 DOMAIN-CONTAINING PROTEIN"/>
    <property type="match status" value="1"/>
</dbReference>
<evidence type="ECO:0000313" key="2">
    <source>
        <dbReference type="EMBL" id="KAH9288825.1"/>
    </source>
</evidence>
<reference evidence="2 3" key="1">
    <citation type="journal article" date="2021" name="Nat. Plants">
        <title>The Taxus genome provides insights into paclitaxel biosynthesis.</title>
        <authorList>
            <person name="Xiong X."/>
            <person name="Gou J."/>
            <person name="Liao Q."/>
            <person name="Li Y."/>
            <person name="Zhou Q."/>
            <person name="Bi G."/>
            <person name="Li C."/>
            <person name="Du R."/>
            <person name="Wang X."/>
            <person name="Sun T."/>
            <person name="Guo L."/>
            <person name="Liang H."/>
            <person name="Lu P."/>
            <person name="Wu Y."/>
            <person name="Zhang Z."/>
            <person name="Ro D.K."/>
            <person name="Shang Y."/>
            <person name="Huang S."/>
            <person name="Yan J."/>
        </authorList>
    </citation>
    <scope>NUCLEOTIDE SEQUENCE [LARGE SCALE GENOMIC DNA]</scope>
    <source>
        <strain evidence="2">Ta-2019</strain>
    </source>
</reference>
<evidence type="ECO:0000313" key="3">
    <source>
        <dbReference type="Proteomes" id="UP000824469"/>
    </source>
</evidence>
<dbReference type="InterPro" id="IPR002156">
    <property type="entry name" value="RNaseH_domain"/>
</dbReference>
<gene>
    <name evidence="2" type="ORF">KI387_032942</name>
</gene>
<dbReference type="Pfam" id="PF13456">
    <property type="entry name" value="RVT_3"/>
    <property type="match status" value="1"/>
</dbReference>
<dbReference type="Gene3D" id="3.30.420.10">
    <property type="entry name" value="Ribonuclease H-like superfamily/Ribonuclease H"/>
    <property type="match status" value="1"/>
</dbReference>
<sequence>MPMEFKEDKEPVSGLWRMYFDGSRIRNGVGVGVVFFSPKEEKFFFTHILQFTFSNNVAEYEALVHGLLIAEKRKIKKLQIFGDNELVINQ</sequence>
<dbReference type="InterPro" id="IPR012337">
    <property type="entry name" value="RNaseH-like_sf"/>
</dbReference>
<comment type="caution">
    <text evidence="2">The sequence shown here is derived from an EMBL/GenBank/DDBJ whole genome shotgun (WGS) entry which is preliminary data.</text>
</comment>
<dbReference type="AlphaFoldDB" id="A0AA38BQG1"/>
<dbReference type="EMBL" id="JAHRHJ020003813">
    <property type="protein sequence ID" value="KAH9288825.1"/>
    <property type="molecule type" value="Genomic_DNA"/>
</dbReference>
<accession>A0AA38BQG1</accession>
<protein>
    <recommendedName>
        <fullName evidence="1">RNase H type-1 domain-containing protein</fullName>
    </recommendedName>
</protein>
<keyword evidence="3" id="KW-1185">Reference proteome</keyword>
<feature type="non-terminal residue" evidence="2">
    <location>
        <position position="90"/>
    </location>
</feature>
<dbReference type="PANTHER" id="PTHR48475">
    <property type="entry name" value="RIBONUCLEASE H"/>
    <property type="match status" value="1"/>
</dbReference>
<dbReference type="SUPFAM" id="SSF53098">
    <property type="entry name" value="Ribonuclease H-like"/>
    <property type="match status" value="1"/>
</dbReference>
<proteinExistence type="predicted"/>
<dbReference type="GO" id="GO:0003676">
    <property type="term" value="F:nucleic acid binding"/>
    <property type="evidence" value="ECO:0007669"/>
    <property type="project" value="InterPro"/>
</dbReference>
<evidence type="ECO:0000259" key="1">
    <source>
        <dbReference type="PROSITE" id="PS50879"/>
    </source>
</evidence>
<dbReference type="GO" id="GO:0004523">
    <property type="term" value="F:RNA-DNA hybrid ribonuclease activity"/>
    <property type="evidence" value="ECO:0007669"/>
    <property type="project" value="InterPro"/>
</dbReference>
<dbReference type="InterPro" id="IPR036397">
    <property type="entry name" value="RNaseH_sf"/>
</dbReference>
<dbReference type="Proteomes" id="UP000824469">
    <property type="component" value="Unassembled WGS sequence"/>
</dbReference>